<evidence type="ECO:0000313" key="7">
    <source>
        <dbReference type="RefSeq" id="XP_027769690.1"/>
    </source>
</evidence>
<evidence type="ECO:0000313" key="5">
    <source>
        <dbReference type="RefSeq" id="XP_027769688.1"/>
    </source>
</evidence>
<feature type="coiled-coil region" evidence="1">
    <location>
        <begin position="87"/>
        <end position="168"/>
    </location>
</feature>
<reference evidence="2" key="1">
    <citation type="journal article" date="2014" name="Nat. Genet.">
        <title>The genome of the stress-tolerant wild tomato species Solanum pennellii.</title>
        <authorList>
            <person name="Bolger A."/>
            <person name="Scossa F."/>
            <person name="Bolger M.E."/>
            <person name="Lanz C."/>
            <person name="Maumus F."/>
            <person name="Tohge T."/>
            <person name="Quesneville H."/>
            <person name="Alseekh S."/>
            <person name="Sorensen I."/>
            <person name="Lichtenstein G."/>
            <person name="Fich E.A."/>
            <person name="Conte M."/>
            <person name="Keller H."/>
            <person name="Schneeberger K."/>
            <person name="Schwacke R."/>
            <person name="Ofner I."/>
            <person name="Vrebalov J."/>
            <person name="Xu Y."/>
            <person name="Osorio S."/>
            <person name="Aflitos S.A."/>
            <person name="Schijlen E."/>
            <person name="Jimenez-Gomez J.M."/>
            <person name="Ryngajllo M."/>
            <person name="Kimura S."/>
            <person name="Kumar R."/>
            <person name="Koenig D."/>
            <person name="Headland L.R."/>
            <person name="Maloof J.N."/>
            <person name="Sinha N."/>
            <person name="van Ham R.C."/>
            <person name="Lankhorst R.K."/>
            <person name="Mao L."/>
            <person name="Vogel A."/>
            <person name="Arsova B."/>
            <person name="Panstruga R."/>
            <person name="Fei Z."/>
            <person name="Rose J.K."/>
            <person name="Zamir D."/>
            <person name="Carrari F."/>
            <person name="Giovannoni J.J."/>
            <person name="Weigel D."/>
            <person name="Usadel B."/>
            <person name="Fernie A.R."/>
        </authorList>
    </citation>
    <scope>NUCLEOTIDE SEQUENCE [LARGE SCALE GENOMIC DNA]</scope>
</reference>
<dbReference type="PANTHER" id="PTHR36390">
    <property type="entry name" value="MYOSIN HEAVY CHAIN-LIKE PROTEIN"/>
    <property type="match status" value="1"/>
</dbReference>
<dbReference type="RefSeq" id="XP_027769687.1">
    <property type="nucleotide sequence ID" value="XM_027913886.1"/>
</dbReference>
<dbReference type="PANTHER" id="PTHR36390:SF1">
    <property type="entry name" value="MYOSIN HEAVY CHAIN-LIKE PROTEIN"/>
    <property type="match status" value="1"/>
</dbReference>
<feature type="coiled-coil region" evidence="1">
    <location>
        <begin position="321"/>
        <end position="373"/>
    </location>
</feature>
<reference evidence="3 4" key="2">
    <citation type="submission" date="2025-05" db="UniProtKB">
        <authorList>
            <consortium name="RefSeq"/>
        </authorList>
    </citation>
    <scope>IDENTIFICATION</scope>
</reference>
<dbReference type="Proteomes" id="UP000694930">
    <property type="component" value="Chromosome 12"/>
</dbReference>
<dbReference type="RefSeq" id="XP_027769690.1">
    <property type="nucleotide sequence ID" value="XM_027913889.1"/>
</dbReference>
<feature type="coiled-coil region" evidence="1">
    <location>
        <begin position="227"/>
        <end position="261"/>
    </location>
</feature>
<evidence type="ECO:0000313" key="4">
    <source>
        <dbReference type="RefSeq" id="XP_027769687.1"/>
    </source>
</evidence>
<accession>A0ABM1V1S2</accession>
<evidence type="ECO:0000313" key="6">
    <source>
        <dbReference type="RefSeq" id="XP_027769689.1"/>
    </source>
</evidence>
<evidence type="ECO:0000313" key="2">
    <source>
        <dbReference type="Proteomes" id="UP000694930"/>
    </source>
</evidence>
<gene>
    <name evidence="3 4 5 6 7" type="primary">LOC107005533</name>
</gene>
<keyword evidence="2" id="KW-1185">Reference proteome</keyword>
<protein>
    <submittedName>
        <fullName evidence="3 4">ELKS/Rab6-interacting/CAST family member 1 isoform X1</fullName>
    </submittedName>
</protein>
<dbReference type="GeneID" id="107005533"/>
<sequence>MSTSSGEHSFDVKELLEIRARCKELRKEKDTLRGSQGQSVELIRPIHFMTCTLLVPMSYLFISLCLKKIEQHVQTLSEAREEDKYHTQKLKSELENCSQEIDYLQDQLNLRNEEMDSLSKCVCSLQLKLANLENMEEEVIRLREELEMSNAERLYLLQQLENRELEIEGSALCIERLEESVASIGLEHQFEIESMKLDLITMEQNYFKAKKSQDETAQDNAMMNGLIHDLQLQIYDAEKVIESLEKENVNLREQLQTSEMNARTFSEKVEELFRGLIPNNDDSSSSKEDASASSCCGDILGPLLIKLASLGPSDVDLTEKRKKMAGQIKNNESLVKQLKEELIMEKLKAKEESEDLAQEMAELRYQMTGLLEEERKRRACVEQLSLQRIAELEAQVEKERMKSFTEEDQSKSITVFRHVSEA</sequence>
<keyword evidence="1" id="KW-0175">Coiled coil</keyword>
<evidence type="ECO:0000313" key="3">
    <source>
        <dbReference type="RefSeq" id="XP_027769686.1"/>
    </source>
</evidence>
<evidence type="ECO:0000256" key="1">
    <source>
        <dbReference type="SAM" id="Coils"/>
    </source>
</evidence>
<organism evidence="2 7">
    <name type="scientific">Solanum pennellii</name>
    <name type="common">Tomato</name>
    <name type="synonym">Lycopersicon pennellii</name>
    <dbReference type="NCBI Taxonomy" id="28526"/>
    <lineage>
        <taxon>Eukaryota</taxon>
        <taxon>Viridiplantae</taxon>
        <taxon>Streptophyta</taxon>
        <taxon>Embryophyta</taxon>
        <taxon>Tracheophyta</taxon>
        <taxon>Spermatophyta</taxon>
        <taxon>Magnoliopsida</taxon>
        <taxon>eudicotyledons</taxon>
        <taxon>Gunneridae</taxon>
        <taxon>Pentapetalae</taxon>
        <taxon>asterids</taxon>
        <taxon>lamiids</taxon>
        <taxon>Solanales</taxon>
        <taxon>Solanaceae</taxon>
        <taxon>Solanoideae</taxon>
        <taxon>Solaneae</taxon>
        <taxon>Solanum</taxon>
        <taxon>Solanum subgen. Lycopersicon</taxon>
    </lineage>
</organism>
<dbReference type="RefSeq" id="XP_027769686.1">
    <property type="nucleotide sequence ID" value="XM_027913885.1"/>
</dbReference>
<name>A0ABM1V1S2_SOLPN</name>
<dbReference type="RefSeq" id="XP_027769689.1">
    <property type="nucleotide sequence ID" value="XM_027913888.1"/>
</dbReference>
<proteinExistence type="predicted"/>
<dbReference type="RefSeq" id="XP_027769688.1">
    <property type="nucleotide sequence ID" value="XM_027913887.1"/>
</dbReference>